<dbReference type="STRING" id="1618572.UT17_C0002G0073"/>
<dbReference type="SUPFAM" id="SSF54523">
    <property type="entry name" value="Pili subunits"/>
    <property type="match status" value="1"/>
</dbReference>
<keyword evidence="2" id="KW-0472">Membrane</keyword>
<organism evidence="3 4">
    <name type="scientific">Candidatus Woesebacteria bacterium GW2011_GWB1_39_10</name>
    <dbReference type="NCBI Taxonomy" id="1618572"/>
    <lineage>
        <taxon>Bacteria</taxon>
        <taxon>Candidatus Woeseibacteriota</taxon>
    </lineage>
</organism>
<dbReference type="EMBL" id="LBVU01000002">
    <property type="protein sequence ID" value="KKQ92410.1"/>
    <property type="molecule type" value="Genomic_DNA"/>
</dbReference>
<evidence type="ECO:0000256" key="2">
    <source>
        <dbReference type="SAM" id="Phobius"/>
    </source>
</evidence>
<evidence type="ECO:0000313" key="4">
    <source>
        <dbReference type="Proteomes" id="UP000034774"/>
    </source>
</evidence>
<feature type="compositionally biased region" description="Low complexity" evidence="1">
    <location>
        <begin position="142"/>
        <end position="153"/>
    </location>
</feature>
<sequence length="213" mass="23345">MTLIELVIVVFIIAALALVALAYFRGQIFKGKDAKRKADIQRIQVALEEYEKDHNCYPLSQLVTCNPGTGLVPYLDRIPCDPLTNASYFYEYTDSVCPNWYRIYAKFENHLDSSVVGWVGPNFAFDYYSSSANAPTATVGIGPSPESTPLPTGETPPPGGGGVPSSFYGCRNDVCVSILWDPARPGPECDPNYQNSSCYGQCGLPVSECMSWK</sequence>
<evidence type="ECO:0000256" key="1">
    <source>
        <dbReference type="SAM" id="MobiDB-lite"/>
    </source>
</evidence>
<name>A0A0G0LWL3_9BACT</name>
<dbReference type="Proteomes" id="UP000034774">
    <property type="component" value="Unassembled WGS sequence"/>
</dbReference>
<comment type="caution">
    <text evidence="3">The sequence shown here is derived from an EMBL/GenBank/DDBJ whole genome shotgun (WGS) entry which is preliminary data.</text>
</comment>
<accession>A0A0G0LWL3</accession>
<protein>
    <recommendedName>
        <fullName evidence="5">Type II secretion system protein GspG C-terminal domain-containing protein</fullName>
    </recommendedName>
</protein>
<dbReference type="Gene3D" id="3.30.700.10">
    <property type="entry name" value="Glycoprotein, Type 4 Pilin"/>
    <property type="match status" value="1"/>
</dbReference>
<dbReference type="AlphaFoldDB" id="A0A0G0LWL3"/>
<proteinExistence type="predicted"/>
<keyword evidence="2" id="KW-0812">Transmembrane</keyword>
<keyword evidence="2" id="KW-1133">Transmembrane helix</keyword>
<reference evidence="3 4" key="1">
    <citation type="journal article" date="2015" name="Nature">
        <title>rRNA introns, odd ribosomes, and small enigmatic genomes across a large radiation of phyla.</title>
        <authorList>
            <person name="Brown C.T."/>
            <person name="Hug L.A."/>
            <person name="Thomas B.C."/>
            <person name="Sharon I."/>
            <person name="Castelle C.J."/>
            <person name="Singh A."/>
            <person name="Wilkins M.J."/>
            <person name="Williams K.H."/>
            <person name="Banfield J.F."/>
        </authorList>
    </citation>
    <scope>NUCLEOTIDE SEQUENCE [LARGE SCALE GENOMIC DNA]</scope>
</reference>
<evidence type="ECO:0008006" key="5">
    <source>
        <dbReference type="Google" id="ProtNLM"/>
    </source>
</evidence>
<feature type="transmembrane region" description="Helical" evidence="2">
    <location>
        <begin position="6"/>
        <end position="26"/>
    </location>
</feature>
<dbReference type="InterPro" id="IPR045584">
    <property type="entry name" value="Pilin-like"/>
</dbReference>
<gene>
    <name evidence="3" type="ORF">UT17_C0002G0073</name>
</gene>
<evidence type="ECO:0000313" key="3">
    <source>
        <dbReference type="EMBL" id="KKQ92410.1"/>
    </source>
</evidence>
<feature type="region of interest" description="Disordered" evidence="1">
    <location>
        <begin position="138"/>
        <end position="162"/>
    </location>
</feature>